<dbReference type="GO" id="GO:0008168">
    <property type="term" value="F:methyltransferase activity"/>
    <property type="evidence" value="ECO:0007669"/>
    <property type="project" value="UniProtKB-KW"/>
</dbReference>
<reference evidence="1 2" key="1">
    <citation type="submission" date="2017-11" db="EMBL/GenBank/DDBJ databases">
        <title>Genome analysis of Streptococcus suis serotype chz stain ah681.</title>
        <authorList>
            <person name="Pan Z."/>
            <person name="Zhang Y."/>
            <person name="Ma J."/>
            <person name="Lu P."/>
            <person name="Zhu Y."/>
            <person name="Zhong X."/>
            <person name="Dong W."/>
            <person name="Lu C."/>
            <person name="Yao H."/>
        </authorList>
    </citation>
    <scope>NUCLEOTIDE SEQUENCE [LARGE SCALE GENOMIC DNA]</scope>
    <source>
        <strain evidence="1 2">AH681</strain>
    </source>
</reference>
<gene>
    <name evidence="1" type="ORF">CWI26_04200</name>
</gene>
<dbReference type="SUPFAM" id="SSF53335">
    <property type="entry name" value="S-adenosyl-L-methionine-dependent methyltransferases"/>
    <property type="match status" value="1"/>
</dbReference>
<accession>A0A2I5KN25</accession>
<dbReference type="Gene3D" id="3.40.50.150">
    <property type="entry name" value="Vaccinia Virus protein VP39"/>
    <property type="match status" value="1"/>
</dbReference>
<dbReference type="RefSeq" id="WP_024377120.1">
    <property type="nucleotide sequence ID" value="NZ_CP025043.1"/>
</dbReference>
<evidence type="ECO:0000313" key="2">
    <source>
        <dbReference type="Proteomes" id="UP000231863"/>
    </source>
</evidence>
<organism evidence="1 2">
    <name type="scientific">Streptococcus suis</name>
    <dbReference type="NCBI Taxonomy" id="1307"/>
    <lineage>
        <taxon>Bacteria</taxon>
        <taxon>Bacillati</taxon>
        <taxon>Bacillota</taxon>
        <taxon>Bacilli</taxon>
        <taxon>Lactobacillales</taxon>
        <taxon>Streptococcaceae</taxon>
        <taxon>Streptococcus</taxon>
    </lineage>
</organism>
<dbReference type="GO" id="GO:0032259">
    <property type="term" value="P:methylation"/>
    <property type="evidence" value="ECO:0007669"/>
    <property type="project" value="UniProtKB-KW"/>
</dbReference>
<keyword evidence="1" id="KW-0808">Transferase</keyword>
<dbReference type="Proteomes" id="UP000231863">
    <property type="component" value="Chromosome"/>
</dbReference>
<dbReference type="EMBL" id="CP025043">
    <property type="protein sequence ID" value="AUA18749.1"/>
    <property type="molecule type" value="Genomic_DNA"/>
</dbReference>
<name>A0A2I5KN25_STRSU</name>
<dbReference type="InterPro" id="IPR029063">
    <property type="entry name" value="SAM-dependent_MTases_sf"/>
</dbReference>
<evidence type="ECO:0000313" key="1">
    <source>
        <dbReference type="EMBL" id="AUA18749.1"/>
    </source>
</evidence>
<proteinExistence type="predicted"/>
<dbReference type="AlphaFoldDB" id="A0A2I5KN25"/>
<protein>
    <submittedName>
        <fullName evidence="1">Adenine-specific DNA methylase</fullName>
    </submittedName>
</protein>
<sequence>MIIERSWGFPSKNTFSIKPIAELLDKEVKDGIWIDPFANNSKIATITNDLSEEFDTDYHMDALDFLKMFEDESVDGVLYDPPYSTRQISEVYKGVGLPVKKETTQSTFWLRQKAEIARILKPGGKVISFGWNSCGVGKKHNFEIVRILLVSHGGHHNDTIVTVEVKKEAENDTEV</sequence>
<keyword evidence="1" id="KW-0489">Methyltransferase</keyword>